<organism evidence="2 3">
    <name type="scientific">Variovorax paradoxus</name>
    <dbReference type="NCBI Taxonomy" id="34073"/>
    <lineage>
        <taxon>Bacteria</taxon>
        <taxon>Pseudomonadati</taxon>
        <taxon>Pseudomonadota</taxon>
        <taxon>Betaproteobacteria</taxon>
        <taxon>Burkholderiales</taxon>
        <taxon>Comamonadaceae</taxon>
        <taxon>Variovorax</taxon>
    </lineage>
</organism>
<evidence type="ECO:0000313" key="3">
    <source>
        <dbReference type="Proteomes" id="UP000326780"/>
    </source>
</evidence>
<protein>
    <submittedName>
        <fullName evidence="2">Transposase</fullName>
    </submittedName>
</protein>
<sequence>MTPTKETDMELYAAIDLHSNNSVLTVLDEQDRTVYAKRLPNDLGTIVSALRAYAGALRGVAVESTYNWYWLVDGLQAAGFTVHLVNTTAVKQYDGLKHSGDFSDRPSPIAERCPCAFVRRWLTCAGR</sequence>
<evidence type="ECO:0000259" key="1">
    <source>
        <dbReference type="Pfam" id="PF01548"/>
    </source>
</evidence>
<dbReference type="Pfam" id="PF01548">
    <property type="entry name" value="DEDD_Tnp_IS110"/>
    <property type="match status" value="1"/>
</dbReference>
<dbReference type="AlphaFoldDB" id="A0A5Q0M6X4"/>
<dbReference type="GO" id="GO:0004803">
    <property type="term" value="F:transposase activity"/>
    <property type="evidence" value="ECO:0007669"/>
    <property type="project" value="InterPro"/>
</dbReference>
<dbReference type="InterPro" id="IPR002525">
    <property type="entry name" value="Transp_IS110-like_N"/>
</dbReference>
<dbReference type="Proteomes" id="UP000326780">
    <property type="component" value="Chromosome"/>
</dbReference>
<dbReference type="GO" id="GO:0003677">
    <property type="term" value="F:DNA binding"/>
    <property type="evidence" value="ECO:0007669"/>
    <property type="project" value="InterPro"/>
</dbReference>
<dbReference type="EMBL" id="CP045644">
    <property type="protein sequence ID" value="QFZ85206.1"/>
    <property type="molecule type" value="Genomic_DNA"/>
</dbReference>
<gene>
    <name evidence="2" type="ORF">GFK26_21800</name>
</gene>
<evidence type="ECO:0000313" key="2">
    <source>
        <dbReference type="EMBL" id="QFZ85206.1"/>
    </source>
</evidence>
<dbReference type="GO" id="GO:0006313">
    <property type="term" value="P:DNA transposition"/>
    <property type="evidence" value="ECO:0007669"/>
    <property type="project" value="InterPro"/>
</dbReference>
<accession>A0A5Q0M6X4</accession>
<proteinExistence type="predicted"/>
<feature type="domain" description="Transposase IS110-like N-terminal" evidence="1">
    <location>
        <begin position="14"/>
        <end position="100"/>
    </location>
</feature>
<name>A0A5Q0M6X4_VARPD</name>
<reference evidence="2 3" key="1">
    <citation type="submission" date="2019-10" db="EMBL/GenBank/DDBJ databases">
        <title>Complete genome sequence of Variovorax paradoxus 5C-2.</title>
        <authorList>
            <person name="Gogoleva N.E."/>
            <person name="Balkin A.S."/>
        </authorList>
    </citation>
    <scope>NUCLEOTIDE SEQUENCE [LARGE SCALE GENOMIC DNA]</scope>
    <source>
        <strain evidence="2 3">5C-2</strain>
    </source>
</reference>